<dbReference type="Proteomes" id="UP000186601">
    <property type="component" value="Unassembled WGS sequence"/>
</dbReference>
<evidence type="ECO:0000313" key="3">
    <source>
        <dbReference type="Proteomes" id="UP000186601"/>
    </source>
</evidence>
<comment type="caution">
    <text evidence="2">The sequence shown here is derived from an EMBL/GenBank/DDBJ whole genome shotgun (WGS) entry which is preliminary data.</text>
</comment>
<sequence>MASTALPERRVAETRHNTSSPQTKAENVAVRETQSDGSDSIEESLNARTDQAADR</sequence>
<organism evidence="2 3">
    <name type="scientific">Hermanssonia centrifuga</name>
    <dbReference type="NCBI Taxonomy" id="98765"/>
    <lineage>
        <taxon>Eukaryota</taxon>
        <taxon>Fungi</taxon>
        <taxon>Dikarya</taxon>
        <taxon>Basidiomycota</taxon>
        <taxon>Agaricomycotina</taxon>
        <taxon>Agaricomycetes</taxon>
        <taxon>Polyporales</taxon>
        <taxon>Meruliaceae</taxon>
        <taxon>Hermanssonia</taxon>
    </lineage>
</organism>
<feature type="compositionally biased region" description="Basic and acidic residues" evidence="1">
    <location>
        <begin position="7"/>
        <end position="16"/>
    </location>
</feature>
<evidence type="ECO:0000256" key="1">
    <source>
        <dbReference type="SAM" id="MobiDB-lite"/>
    </source>
</evidence>
<gene>
    <name evidence="2" type="ORF">PHLCEN_2v13655</name>
</gene>
<protein>
    <submittedName>
        <fullName evidence="2">Uncharacterized protein</fullName>
    </submittedName>
</protein>
<reference evidence="2 3" key="1">
    <citation type="submission" date="2018-02" db="EMBL/GenBank/DDBJ databases">
        <title>Genome sequence of the basidiomycete white-rot fungus Phlebia centrifuga.</title>
        <authorList>
            <person name="Granchi Z."/>
            <person name="Peng M."/>
            <person name="de Vries R.P."/>
            <person name="Hilden K."/>
            <person name="Makela M.R."/>
            <person name="Grigoriev I."/>
            <person name="Riley R."/>
        </authorList>
    </citation>
    <scope>NUCLEOTIDE SEQUENCE [LARGE SCALE GENOMIC DNA]</scope>
    <source>
        <strain evidence="2 3">FBCC195</strain>
    </source>
</reference>
<name>A0A2R6NDR1_9APHY</name>
<proteinExistence type="predicted"/>
<feature type="region of interest" description="Disordered" evidence="1">
    <location>
        <begin position="1"/>
        <end position="55"/>
    </location>
</feature>
<dbReference type="AlphaFoldDB" id="A0A2R6NDR1"/>
<evidence type="ECO:0000313" key="2">
    <source>
        <dbReference type="EMBL" id="PSR70504.1"/>
    </source>
</evidence>
<dbReference type="EMBL" id="MLYV02001350">
    <property type="protein sequence ID" value="PSR70504.1"/>
    <property type="molecule type" value="Genomic_DNA"/>
</dbReference>
<accession>A0A2R6NDR1</accession>
<keyword evidence="3" id="KW-1185">Reference proteome</keyword>